<evidence type="ECO:0000256" key="9">
    <source>
        <dbReference type="ARBA" id="ARBA00023270"/>
    </source>
</evidence>
<comment type="catalytic activity">
    <reaction evidence="12">
        <text>alpha-D-glucose 6-phosphate = beta-D-fructose 6-phosphate</text>
        <dbReference type="Rhea" id="RHEA:11816"/>
        <dbReference type="ChEBI" id="CHEBI:57634"/>
        <dbReference type="ChEBI" id="CHEBI:58225"/>
        <dbReference type="EC" id="5.3.1.9"/>
    </reaction>
</comment>
<evidence type="ECO:0000256" key="3">
    <source>
        <dbReference type="ARBA" id="ARBA00004857"/>
    </source>
</evidence>
<dbReference type="NCBIfam" id="TIGR00876">
    <property type="entry name" value="tal_mycobact"/>
    <property type="match status" value="1"/>
</dbReference>
<dbReference type="Pfam" id="PF00923">
    <property type="entry name" value="TAL_FSA"/>
    <property type="match status" value="1"/>
</dbReference>
<comment type="pathway">
    <text evidence="12">Carbohydrate degradation; glycolysis; D-glyceraldehyde 3-phosphate and glycerone phosphate from D-glucose: step 2/4.</text>
</comment>
<feature type="active site" description="Schiff-base intermediate with substrate" evidence="11">
    <location>
        <position position="141"/>
    </location>
</feature>
<dbReference type="GO" id="GO:0005737">
    <property type="term" value="C:cytoplasm"/>
    <property type="evidence" value="ECO:0007669"/>
    <property type="project" value="UniProtKB-SubCell"/>
</dbReference>
<evidence type="ECO:0000313" key="14">
    <source>
        <dbReference type="Proteomes" id="UP000742631"/>
    </source>
</evidence>
<name>A0A921E3W7_9HYPH</name>
<dbReference type="CDD" id="cd00955">
    <property type="entry name" value="Transaldolase_like"/>
    <property type="match status" value="1"/>
</dbReference>
<reference evidence="13" key="2">
    <citation type="submission" date="2021-09" db="EMBL/GenBank/DDBJ databases">
        <authorList>
            <person name="Gilroy R."/>
        </authorList>
    </citation>
    <scope>NUCLEOTIDE SEQUENCE</scope>
    <source>
        <strain evidence="13">316</strain>
    </source>
</reference>
<comment type="function">
    <text evidence="1 11">Transaldolase is important for the balance of metabolites in the pentose-phosphate pathway.</text>
</comment>
<evidence type="ECO:0000256" key="5">
    <source>
        <dbReference type="ARBA" id="ARBA00013151"/>
    </source>
</evidence>
<dbReference type="CDD" id="cd05798">
    <property type="entry name" value="SIS_TAL_PGI"/>
    <property type="match status" value="1"/>
</dbReference>
<dbReference type="InterPro" id="IPR001585">
    <property type="entry name" value="TAL/FSA"/>
</dbReference>
<dbReference type="PROSITE" id="PS00958">
    <property type="entry name" value="TRANSALDOLASE_2"/>
    <property type="match status" value="1"/>
</dbReference>
<dbReference type="NCBIfam" id="NF002881">
    <property type="entry name" value="PRK03343.1"/>
    <property type="match status" value="1"/>
</dbReference>
<dbReference type="Pfam" id="PF00342">
    <property type="entry name" value="PGI"/>
    <property type="match status" value="1"/>
</dbReference>
<evidence type="ECO:0000256" key="11">
    <source>
        <dbReference type="HAMAP-Rule" id="MF_00493"/>
    </source>
</evidence>
<dbReference type="PRINTS" id="PR00662">
    <property type="entry name" value="G6PISOMERASE"/>
</dbReference>
<keyword evidence="9 11" id="KW-0704">Schiff base</keyword>
<proteinExistence type="inferred from homology"/>
<dbReference type="EMBL" id="DYYG01000035">
    <property type="protein sequence ID" value="HJE24451.1"/>
    <property type="molecule type" value="Genomic_DNA"/>
</dbReference>
<dbReference type="PROSITE" id="PS51463">
    <property type="entry name" value="P_GLUCOSE_ISOMERASE_3"/>
    <property type="match status" value="1"/>
</dbReference>
<protein>
    <recommendedName>
        <fullName evidence="5 11">Transaldolase</fullName>
        <ecNumber evidence="5 11">2.2.1.2</ecNumber>
    </recommendedName>
</protein>
<dbReference type="CDD" id="cd05015">
    <property type="entry name" value="SIS_PGI_1"/>
    <property type="match status" value="1"/>
</dbReference>
<evidence type="ECO:0000256" key="8">
    <source>
        <dbReference type="ARBA" id="ARBA00023126"/>
    </source>
</evidence>
<dbReference type="SUPFAM" id="SSF51569">
    <property type="entry name" value="Aldolase"/>
    <property type="match status" value="1"/>
</dbReference>
<dbReference type="Gene3D" id="3.20.20.70">
    <property type="entry name" value="Aldolase class I"/>
    <property type="match status" value="1"/>
</dbReference>
<dbReference type="EC" id="2.2.1.2" evidence="5 11"/>
<dbReference type="GO" id="GO:0006096">
    <property type="term" value="P:glycolytic process"/>
    <property type="evidence" value="ECO:0007669"/>
    <property type="project" value="UniProtKB-KW"/>
</dbReference>
<dbReference type="HAMAP" id="MF_00493">
    <property type="entry name" value="Transaldolase_2"/>
    <property type="match status" value="1"/>
</dbReference>
<keyword evidence="12 13" id="KW-0413">Isomerase</keyword>
<dbReference type="InterPro" id="IPR018225">
    <property type="entry name" value="Transaldolase_AS"/>
</dbReference>
<dbReference type="Proteomes" id="UP000742631">
    <property type="component" value="Unassembled WGS sequence"/>
</dbReference>
<gene>
    <name evidence="11" type="primary">tal</name>
    <name evidence="13" type="ORF">K8W01_12410</name>
</gene>
<sequence length="939" mass="101027">MNALKALFTEHEQAVWLDFVARGFIAKGELKALVENDDLRGVTSNPAIFEKAIGHTAEYDDSLKAVLGQGDARVIDLYEGLAIEDIQNAADVLRPVYEASDGADGYVSLEVSPYLALDTEETLKEARRLHKAVGRDNLMVKVPATPAGLPAIRQLTAEGISINITLLFSQSVYEEVAHAFIDGLTEFGEKGGDVSRVASVASFFISRIDSLVDKKLDAVGGYEDLKGKVAIANAKLAYQRYKRIFSGPKWEALEAKGAKAQRLLWASTGTKNKAYSDVLYVEELIGKNTVNTMPPATMDAFRDHGKARATLEEGIDEAEAVMARLAEAGIDIEAVARQLVEEGVQLFVDAADALLGAVAGKRAALLGHRLDAQTCKLGEALQAATDKAIESWRASGAIRRLWAHDKTVWTGRDEDKWLGWLRIVEDELERVDLYENFAEEIRAKGFTDVVVLGMGGSSLGPEVIAATYGHREGFPKLRILDSTDPDEVRSVEAAVTLETTLFIVASKSGSTLEPNVFRDYFLGRMKGVVGPEKAGRHFVAVTDPGSAMEKAAKDDNFRKIFLGVPQIGGRYSVLSAFGLVPAAAAGVEIRDFLDNARMMVRSCGPAVPPAANPGVRLGAAIGTAAKEFGRDKITIIASPGIDTFGTWAEQLIAESTGKEGVGIIPVEGEPVGVPAVYGEDRLFVYLRLDGHADARQDEAVKILESEAQPVVRIDLDKVERLPQEFFRFEIATAVAGAVLGINPFDQPDVEASKIETKKLFAAAEETGALPAETPIFEDETVALYADAANSEALRQDGFEAIVGAHLARMKPGDYLALLAYVERNEAHHAILQEARLAMRDARQVATCLEFGPRFLHSTGQAYKGGPASGVFLQITADPSADLPIPGRKLGFATVIAAQARGDFAVLAERKRRALRVHIKGGDVAAGVKRVAAAIKAATA</sequence>
<reference evidence="13" key="1">
    <citation type="journal article" date="2021" name="PeerJ">
        <title>Extensive microbial diversity within the chicken gut microbiome revealed by metagenomics and culture.</title>
        <authorList>
            <person name="Gilroy R."/>
            <person name="Ravi A."/>
            <person name="Getino M."/>
            <person name="Pursley I."/>
            <person name="Horton D.L."/>
            <person name="Alikhan N.F."/>
            <person name="Baker D."/>
            <person name="Gharbi K."/>
            <person name="Hall N."/>
            <person name="Watson M."/>
            <person name="Adriaenssens E.M."/>
            <person name="Foster-Nyarko E."/>
            <person name="Jarju S."/>
            <person name="Secka A."/>
            <person name="Antonio M."/>
            <person name="Oren A."/>
            <person name="Chaudhuri R.R."/>
            <person name="La Ragione R."/>
            <person name="Hildebrand F."/>
            <person name="Pallen M.J."/>
        </authorList>
    </citation>
    <scope>NUCLEOTIDE SEQUENCE</scope>
    <source>
        <strain evidence="13">316</strain>
    </source>
</reference>
<dbReference type="GO" id="GO:0006094">
    <property type="term" value="P:gluconeogenesis"/>
    <property type="evidence" value="ECO:0007669"/>
    <property type="project" value="UniProtKB-KW"/>
</dbReference>
<keyword evidence="7 11" id="KW-0808">Transferase</keyword>
<evidence type="ECO:0000256" key="7">
    <source>
        <dbReference type="ARBA" id="ARBA00022679"/>
    </source>
</evidence>
<keyword evidence="8 11" id="KW-0570">Pentose shunt</keyword>
<comment type="catalytic activity">
    <reaction evidence="10 11">
        <text>D-sedoheptulose 7-phosphate + D-glyceraldehyde 3-phosphate = D-erythrose 4-phosphate + beta-D-fructose 6-phosphate</text>
        <dbReference type="Rhea" id="RHEA:17053"/>
        <dbReference type="ChEBI" id="CHEBI:16897"/>
        <dbReference type="ChEBI" id="CHEBI:57483"/>
        <dbReference type="ChEBI" id="CHEBI:57634"/>
        <dbReference type="ChEBI" id="CHEBI:59776"/>
        <dbReference type="EC" id="2.2.1.2"/>
    </reaction>
</comment>
<keyword evidence="12" id="KW-0312">Gluconeogenesis</keyword>
<dbReference type="GO" id="GO:0004801">
    <property type="term" value="F:transaldolase activity"/>
    <property type="evidence" value="ECO:0007669"/>
    <property type="project" value="UniProtKB-UniRule"/>
</dbReference>
<dbReference type="AlphaFoldDB" id="A0A921E3W7"/>
<evidence type="ECO:0000256" key="1">
    <source>
        <dbReference type="ARBA" id="ARBA00003518"/>
    </source>
</evidence>
<dbReference type="InterPro" id="IPR013785">
    <property type="entry name" value="Aldolase_TIM"/>
</dbReference>
<dbReference type="InterPro" id="IPR035476">
    <property type="entry name" value="SIS_PGI_1"/>
</dbReference>
<comment type="pathway">
    <text evidence="3 11">Carbohydrate degradation; pentose phosphate pathway; D-glyceraldehyde 3-phosphate and beta-D-fructose 6-phosphate from D-ribose 5-phosphate and D-xylulose 5-phosphate (non-oxidative stage): step 2/3.</text>
</comment>
<comment type="similarity">
    <text evidence="4 11">Belongs to the transaldolase family. Type 2 subfamily.</text>
</comment>
<dbReference type="GO" id="GO:0004347">
    <property type="term" value="F:glucose-6-phosphate isomerase activity"/>
    <property type="evidence" value="ECO:0007669"/>
    <property type="project" value="UniProtKB-EC"/>
</dbReference>
<evidence type="ECO:0000256" key="10">
    <source>
        <dbReference type="ARBA" id="ARBA00048810"/>
    </source>
</evidence>
<accession>A0A921E3W7</accession>
<comment type="caution">
    <text evidence="13">The sequence shown here is derived from an EMBL/GenBank/DDBJ whole genome shotgun (WGS) entry which is preliminary data.</text>
</comment>
<dbReference type="Gene3D" id="3.40.50.10490">
    <property type="entry name" value="Glucose-6-phosphate isomerase like protein, domain 1"/>
    <property type="match status" value="3"/>
</dbReference>
<dbReference type="InterPro" id="IPR046348">
    <property type="entry name" value="SIS_dom_sf"/>
</dbReference>
<keyword evidence="12" id="KW-0324">Glycolysis</keyword>
<dbReference type="PANTHER" id="PTHR10683">
    <property type="entry name" value="TRANSALDOLASE"/>
    <property type="match status" value="1"/>
</dbReference>
<keyword evidence="6 11" id="KW-0963">Cytoplasm</keyword>
<dbReference type="InterPro" id="IPR004732">
    <property type="entry name" value="Transaldolase_2"/>
</dbReference>
<organism evidence="13 14">
    <name type="scientific">Methylorubrum populi</name>
    <dbReference type="NCBI Taxonomy" id="223967"/>
    <lineage>
        <taxon>Bacteria</taxon>
        <taxon>Pseudomonadati</taxon>
        <taxon>Pseudomonadota</taxon>
        <taxon>Alphaproteobacteria</taxon>
        <taxon>Hyphomicrobiales</taxon>
        <taxon>Methylobacteriaceae</taxon>
        <taxon>Methylorubrum</taxon>
    </lineage>
</organism>
<dbReference type="SUPFAM" id="SSF53697">
    <property type="entry name" value="SIS domain"/>
    <property type="match status" value="1"/>
</dbReference>
<dbReference type="PANTHER" id="PTHR10683:SF31">
    <property type="entry name" value="TRANSALDOLASE"/>
    <property type="match status" value="1"/>
</dbReference>
<evidence type="ECO:0000256" key="4">
    <source>
        <dbReference type="ARBA" id="ARBA00008426"/>
    </source>
</evidence>
<comment type="similarity">
    <text evidence="12">Belongs to the GPI family.</text>
</comment>
<comment type="subcellular location">
    <subcellularLocation>
        <location evidence="2 11">Cytoplasm</location>
    </subcellularLocation>
</comment>
<dbReference type="PROSITE" id="PS01054">
    <property type="entry name" value="TRANSALDOLASE_1"/>
    <property type="match status" value="1"/>
</dbReference>
<dbReference type="GO" id="GO:0006098">
    <property type="term" value="P:pentose-phosphate shunt"/>
    <property type="evidence" value="ECO:0007669"/>
    <property type="project" value="UniProtKB-UniRule"/>
</dbReference>
<dbReference type="NCBIfam" id="NF007080">
    <property type="entry name" value="PRK09533.1"/>
    <property type="match status" value="1"/>
</dbReference>
<dbReference type="InterPro" id="IPR001672">
    <property type="entry name" value="G6P_Isomerase"/>
</dbReference>
<evidence type="ECO:0000313" key="13">
    <source>
        <dbReference type="EMBL" id="HJE24451.1"/>
    </source>
</evidence>
<dbReference type="GO" id="GO:0097367">
    <property type="term" value="F:carbohydrate derivative binding"/>
    <property type="evidence" value="ECO:0007669"/>
    <property type="project" value="InterPro"/>
</dbReference>
<evidence type="ECO:0000256" key="2">
    <source>
        <dbReference type="ARBA" id="ARBA00004496"/>
    </source>
</evidence>
<evidence type="ECO:0000256" key="6">
    <source>
        <dbReference type="ARBA" id="ARBA00022490"/>
    </source>
</evidence>
<evidence type="ECO:0000256" key="12">
    <source>
        <dbReference type="RuleBase" id="RU000612"/>
    </source>
</evidence>